<feature type="transmembrane region" description="Helical" evidence="1">
    <location>
        <begin position="109"/>
        <end position="127"/>
    </location>
</feature>
<feature type="transmembrane region" description="Helical" evidence="1">
    <location>
        <begin position="30"/>
        <end position="49"/>
    </location>
</feature>
<name>A0ABY4BCQ6_9BACT</name>
<keyword evidence="2" id="KW-0614">Plasmid</keyword>
<keyword evidence="1" id="KW-0472">Membrane</keyword>
<evidence type="ECO:0000313" key="2">
    <source>
        <dbReference type="EMBL" id="UOE36684.1"/>
    </source>
</evidence>
<sequence>MNAKGIPSLDKYMEDYEELTHEESPKDGKLLRNMAIASLMVGLALALILDYDSIRGPNTGGNASRFTMMFISSLMGRAVALMIVPLVVLGVARTYSYAFNKPKKSMSSLLWAIWAILGFMSIAGQFMRS</sequence>
<evidence type="ECO:0000313" key="3">
    <source>
        <dbReference type="Proteomes" id="UP000831390"/>
    </source>
</evidence>
<reference evidence="2 3" key="1">
    <citation type="submission" date="2022-03" db="EMBL/GenBank/DDBJ databases">
        <title>Hymenobactersp. isolated from the air.</title>
        <authorList>
            <person name="Won M."/>
            <person name="Kwon S.-W."/>
        </authorList>
    </citation>
    <scope>NUCLEOTIDE SEQUENCE [LARGE SCALE GENOMIC DNA]</scope>
    <source>
        <strain evidence="2 3">KACC 22596</strain>
        <plasmid evidence="2 3">unnamed3</plasmid>
    </source>
</reference>
<keyword evidence="1" id="KW-0812">Transmembrane</keyword>
<organism evidence="2 3">
    <name type="scientific">Hymenobacter monticola</name>
    <dbReference type="NCBI Taxonomy" id="1705399"/>
    <lineage>
        <taxon>Bacteria</taxon>
        <taxon>Pseudomonadati</taxon>
        <taxon>Bacteroidota</taxon>
        <taxon>Cytophagia</taxon>
        <taxon>Cytophagales</taxon>
        <taxon>Hymenobacteraceae</taxon>
        <taxon>Hymenobacter</taxon>
    </lineage>
</organism>
<proteinExistence type="predicted"/>
<keyword evidence="3" id="KW-1185">Reference proteome</keyword>
<geneLocation type="plasmid" evidence="2 3">
    <name>unnamed3</name>
</geneLocation>
<feature type="transmembrane region" description="Helical" evidence="1">
    <location>
        <begin position="69"/>
        <end position="89"/>
    </location>
</feature>
<evidence type="ECO:0000256" key="1">
    <source>
        <dbReference type="SAM" id="Phobius"/>
    </source>
</evidence>
<keyword evidence="1" id="KW-1133">Transmembrane helix</keyword>
<dbReference type="EMBL" id="CP094537">
    <property type="protein sequence ID" value="UOE36684.1"/>
    <property type="molecule type" value="Genomic_DNA"/>
</dbReference>
<dbReference type="RefSeq" id="WP_243520792.1">
    <property type="nucleotide sequence ID" value="NZ_CP094537.1"/>
</dbReference>
<dbReference type="Proteomes" id="UP000831390">
    <property type="component" value="Plasmid unnamed3"/>
</dbReference>
<accession>A0ABY4BCQ6</accession>
<protein>
    <recommendedName>
        <fullName evidence="4">DUF1634 domain-containing protein</fullName>
    </recommendedName>
</protein>
<gene>
    <name evidence="2" type="ORF">MTP16_25230</name>
</gene>
<evidence type="ECO:0008006" key="4">
    <source>
        <dbReference type="Google" id="ProtNLM"/>
    </source>
</evidence>